<evidence type="ECO:0000256" key="5">
    <source>
        <dbReference type="ARBA" id="ARBA00023004"/>
    </source>
</evidence>
<comment type="similarity">
    <text evidence="1 7">Belongs to the cytochrome P450 family.</text>
</comment>
<sequence length="409" mass="45621">MSKPEVLVATDRSPVVQFDHHDPALVHDPWPTYAKLREVGPVTWSDAHGGFWAVAGYDEVYTAARDDETFCSGDGVTIPPEQAAKVIPITADPPDLRAYRDILSPLFSPGAAKVRRDEISALVLERIRAVGAQGGCDLVEDIATPVPSIITMRLLGIPQDGWRDYMHWYHDNSTRLMVMSPEEKRAHIQTFFVLRSQIEEVIAARRSTSSEDLISVLVRAEFDGRLLTDEEIINTVSLVLAGGLDTTATAIVNALLFLDEHPEGRERYVTDDQALDTFLEEMLRYEPPVHSLARRATCDVELGGAQIRAGDRLLLLWASANRDAKVFEDPDVMIADRFPNRHMAFGIGQHRCIGSNLARLQTRLVVQEFLRHFPDYRVSRDGLERAATLSVVRGYLRAPVTFTPIGITS</sequence>
<dbReference type="PROSITE" id="PS00086">
    <property type="entry name" value="CYTOCHROME_P450"/>
    <property type="match status" value="1"/>
</dbReference>
<evidence type="ECO:0000313" key="9">
    <source>
        <dbReference type="Proteomes" id="UP001299283"/>
    </source>
</evidence>
<keyword evidence="3 7" id="KW-0479">Metal-binding</keyword>
<accession>A0ABU5YZK6</accession>
<organism evidence="8 9">
    <name type="scientific">[Mycobacterium] vasticus</name>
    <dbReference type="NCBI Taxonomy" id="2875777"/>
    <lineage>
        <taxon>Bacteria</taxon>
        <taxon>Bacillati</taxon>
        <taxon>Actinomycetota</taxon>
        <taxon>Actinomycetes</taxon>
        <taxon>Mycobacteriales</taxon>
        <taxon>Mycobacteriaceae</taxon>
        <taxon>Mycolicibacter</taxon>
    </lineage>
</organism>
<dbReference type="SUPFAM" id="SSF48264">
    <property type="entry name" value="Cytochrome P450"/>
    <property type="match status" value="1"/>
</dbReference>
<comment type="caution">
    <text evidence="8">The sequence shown here is derived from an EMBL/GenBank/DDBJ whole genome shotgun (WGS) entry which is preliminary data.</text>
</comment>
<keyword evidence="5 7" id="KW-0408">Iron</keyword>
<gene>
    <name evidence="8" type="ORF">K5L39_13885</name>
</gene>
<keyword evidence="4 7" id="KW-0560">Oxidoreductase</keyword>
<dbReference type="PANTHER" id="PTHR46696:SF6">
    <property type="entry name" value="P450, PUTATIVE (EUROFUNG)-RELATED"/>
    <property type="match status" value="1"/>
</dbReference>
<dbReference type="PANTHER" id="PTHR46696">
    <property type="entry name" value="P450, PUTATIVE (EUROFUNG)-RELATED"/>
    <property type="match status" value="1"/>
</dbReference>
<dbReference type="InterPro" id="IPR017972">
    <property type="entry name" value="Cyt_P450_CS"/>
</dbReference>
<protein>
    <submittedName>
        <fullName evidence="8">Cytochrome P450</fullName>
    </submittedName>
</protein>
<name>A0ABU5YZK6_9MYCO</name>
<dbReference type="InterPro" id="IPR002397">
    <property type="entry name" value="Cyt_P450_B"/>
</dbReference>
<evidence type="ECO:0000256" key="6">
    <source>
        <dbReference type="ARBA" id="ARBA00023033"/>
    </source>
</evidence>
<reference evidence="8 9" key="1">
    <citation type="submission" date="2023-12" db="EMBL/GenBank/DDBJ databases">
        <title>Description of new species of Mycobacterium terrae complex isolated from sewage at the Sao Paulo Zoological Park Foundation in Brazil.</title>
        <authorList>
            <person name="Romagnoli C.L."/>
            <person name="Conceicao E.C."/>
            <person name="Machado E."/>
            <person name="Barreto L.B.P.F."/>
            <person name="Sharma A."/>
            <person name="Silva N.M."/>
            <person name="Marques L.E."/>
            <person name="Juliana M.A."/>
            <person name="Lourenco M.C.S."/>
            <person name="Digiampietri L.A."/>
            <person name="Suffys P.N."/>
            <person name="Viana-Niero C."/>
        </authorList>
    </citation>
    <scope>NUCLEOTIDE SEQUENCE [LARGE SCALE GENOMIC DNA]</scope>
    <source>
        <strain evidence="8 9">MYC017</strain>
    </source>
</reference>
<dbReference type="InterPro" id="IPR001128">
    <property type="entry name" value="Cyt_P450"/>
</dbReference>
<dbReference type="EMBL" id="JAYJJQ010000012">
    <property type="protein sequence ID" value="MEB3070276.1"/>
    <property type="molecule type" value="Genomic_DNA"/>
</dbReference>
<dbReference type="PRINTS" id="PR00359">
    <property type="entry name" value="BP450"/>
</dbReference>
<dbReference type="Gene3D" id="1.10.630.10">
    <property type="entry name" value="Cytochrome P450"/>
    <property type="match status" value="1"/>
</dbReference>
<dbReference type="PRINTS" id="PR00385">
    <property type="entry name" value="P450"/>
</dbReference>
<evidence type="ECO:0000256" key="7">
    <source>
        <dbReference type="RuleBase" id="RU000461"/>
    </source>
</evidence>
<keyword evidence="6 7" id="KW-0503">Monooxygenase</keyword>
<dbReference type="RefSeq" id="WP_225398649.1">
    <property type="nucleotide sequence ID" value="NZ_JAYJJQ010000012.1"/>
</dbReference>
<evidence type="ECO:0000256" key="1">
    <source>
        <dbReference type="ARBA" id="ARBA00010617"/>
    </source>
</evidence>
<dbReference type="InterPro" id="IPR036396">
    <property type="entry name" value="Cyt_P450_sf"/>
</dbReference>
<dbReference type="Pfam" id="PF00067">
    <property type="entry name" value="p450"/>
    <property type="match status" value="1"/>
</dbReference>
<evidence type="ECO:0000256" key="2">
    <source>
        <dbReference type="ARBA" id="ARBA00022617"/>
    </source>
</evidence>
<keyword evidence="9" id="KW-1185">Reference proteome</keyword>
<evidence type="ECO:0000256" key="4">
    <source>
        <dbReference type="ARBA" id="ARBA00023002"/>
    </source>
</evidence>
<proteinExistence type="inferred from homology"/>
<dbReference type="Proteomes" id="UP001299283">
    <property type="component" value="Unassembled WGS sequence"/>
</dbReference>
<evidence type="ECO:0000256" key="3">
    <source>
        <dbReference type="ARBA" id="ARBA00022723"/>
    </source>
</evidence>
<keyword evidence="2 7" id="KW-0349">Heme</keyword>
<evidence type="ECO:0000313" key="8">
    <source>
        <dbReference type="EMBL" id="MEB3070276.1"/>
    </source>
</evidence>